<gene>
    <name evidence="3" type="ORF">HL667_19955</name>
</gene>
<keyword evidence="2" id="KW-0812">Transmembrane</keyword>
<protein>
    <submittedName>
        <fullName evidence="3">Uncharacterized protein</fullName>
    </submittedName>
</protein>
<evidence type="ECO:0000313" key="4">
    <source>
        <dbReference type="Proteomes" id="UP000886476"/>
    </source>
</evidence>
<comment type="caution">
    <text evidence="3">The sequence shown here is derived from an EMBL/GenBank/DDBJ whole genome shotgun (WGS) entry which is preliminary data.</text>
</comment>
<accession>A0ABX2CJ51</accession>
<evidence type="ECO:0000256" key="1">
    <source>
        <dbReference type="SAM" id="MobiDB-lite"/>
    </source>
</evidence>
<proteinExistence type="predicted"/>
<dbReference type="Proteomes" id="UP000886476">
    <property type="component" value="Unassembled WGS sequence"/>
</dbReference>
<evidence type="ECO:0000313" key="3">
    <source>
        <dbReference type="EMBL" id="NPU67287.1"/>
    </source>
</evidence>
<keyword evidence="2" id="KW-1133">Transmembrane helix</keyword>
<organism evidence="3 4">
    <name type="scientific">Bradyrhizobium aeschynomenes</name>
    <dbReference type="NCBI Taxonomy" id="2734909"/>
    <lineage>
        <taxon>Bacteria</taxon>
        <taxon>Pseudomonadati</taxon>
        <taxon>Pseudomonadota</taxon>
        <taxon>Alphaproteobacteria</taxon>
        <taxon>Hyphomicrobiales</taxon>
        <taxon>Nitrobacteraceae</taxon>
        <taxon>Bradyrhizobium</taxon>
    </lineage>
</organism>
<keyword evidence="2" id="KW-0472">Membrane</keyword>
<feature type="region of interest" description="Disordered" evidence="1">
    <location>
        <begin position="1"/>
        <end position="30"/>
    </location>
</feature>
<evidence type="ECO:0000256" key="2">
    <source>
        <dbReference type="SAM" id="Phobius"/>
    </source>
</evidence>
<sequence>MSRWRRASVPKFSWVRGPGSGTSEHSEGPLTATANGFHDHVTLTLSADLTTVVAATIAAASTLSLGVSVSIVVLSIKAVISMPA</sequence>
<dbReference type="EMBL" id="JABFDN010000006">
    <property type="protein sequence ID" value="NPU67287.1"/>
    <property type="molecule type" value="Genomic_DNA"/>
</dbReference>
<name>A0ABX2CJ51_9BRAD</name>
<reference evidence="3" key="1">
    <citation type="submission" date="2020-05" db="EMBL/GenBank/DDBJ databases">
        <title>Nod-independent and nitrogen-fixing Bradyrhizobium aeschynomene sp. nov. isolated from nodules of Aeschynomene indica.</title>
        <authorList>
            <person name="Zhang Z."/>
        </authorList>
    </citation>
    <scope>NUCLEOTIDE SEQUENCE</scope>
    <source>
        <strain evidence="3">83012</strain>
    </source>
</reference>
<keyword evidence="4" id="KW-1185">Reference proteome</keyword>
<dbReference type="RefSeq" id="WP_172112514.1">
    <property type="nucleotide sequence ID" value="NZ_JABFDN010000006.1"/>
</dbReference>
<feature type="transmembrane region" description="Helical" evidence="2">
    <location>
        <begin position="52"/>
        <end position="76"/>
    </location>
</feature>